<dbReference type="GO" id="GO:0032456">
    <property type="term" value="P:endocytic recycling"/>
    <property type="evidence" value="ECO:0007669"/>
    <property type="project" value="TreeGrafter"/>
</dbReference>
<dbReference type="GO" id="GO:0006897">
    <property type="term" value="P:endocytosis"/>
    <property type="evidence" value="ECO:0007669"/>
    <property type="project" value="TreeGrafter"/>
</dbReference>
<organism evidence="3 4">
    <name type="scientific">Leptomonas pyrrhocoris</name>
    <name type="common">Firebug parasite</name>
    <dbReference type="NCBI Taxonomy" id="157538"/>
    <lineage>
        <taxon>Eukaryota</taxon>
        <taxon>Discoba</taxon>
        <taxon>Euglenozoa</taxon>
        <taxon>Kinetoplastea</taxon>
        <taxon>Metakinetoplastina</taxon>
        <taxon>Trypanosomatida</taxon>
        <taxon>Trypanosomatidae</taxon>
        <taxon>Leishmaniinae</taxon>
        <taxon>Leptomonas</taxon>
    </lineage>
</organism>
<dbReference type="GO" id="GO:0005829">
    <property type="term" value="C:cytosol"/>
    <property type="evidence" value="ECO:0007669"/>
    <property type="project" value="TreeGrafter"/>
</dbReference>
<dbReference type="OMA" id="HSCINCF"/>
<dbReference type="SMART" id="SM00799">
    <property type="entry name" value="DENN"/>
    <property type="match status" value="1"/>
</dbReference>
<proteinExistence type="predicted"/>
<dbReference type="PANTHER" id="PTHR13196:SF14">
    <property type="entry name" value="UDENN DOMAIN-CONTAINING PROTEIN"/>
    <property type="match status" value="1"/>
</dbReference>
<feature type="region of interest" description="Disordered" evidence="1">
    <location>
        <begin position="549"/>
        <end position="583"/>
    </location>
</feature>
<dbReference type="InterPro" id="IPR001194">
    <property type="entry name" value="cDENN_dom"/>
</dbReference>
<dbReference type="AlphaFoldDB" id="A0A0M9GAJ2"/>
<dbReference type="Gene3D" id="3.30.450.200">
    <property type="match status" value="1"/>
</dbReference>
<feature type="compositionally biased region" description="Basic and acidic residues" evidence="1">
    <location>
        <begin position="568"/>
        <end position="583"/>
    </location>
</feature>
<dbReference type="InterPro" id="IPR043153">
    <property type="entry name" value="DENN_C"/>
</dbReference>
<feature type="domain" description="UDENN" evidence="2">
    <location>
        <begin position="46"/>
        <end position="427"/>
    </location>
</feature>
<sequence>MDDIDVTTGFSELKASFVGYHKKETVFTSKQQIFYNKGNDRSCINCFLVMRLDHNGKGEEVVKILWSYPYTPSTVLVRYPNLGKFAMANAGTSSTVDQLSYTFVLTDSKGIREYGHTTAFVNGEAVVALSPYPWCNFFYRIAYLFSTNGDEGGQTMIKAMCKCSTPPSGGMFNTPLDLGMTFNRPYDRLCSFIDTAPLDMLVIFPKIYDLFSILTDLLLEKHIIIVGPNFSIVSNVVMSLQALVAPFDWMHILIPILPTSLLDVLAAPPPYLVGILSSQLPHVQRVPIDSVVAVHLGADGVCERVDYLNETQDHLPHSGVLSALRTGLSILKMRHPKDQTVRDLCSLFLTYYATLFGEVVLKGERGFVLNTKMSDKSRVFFEKLLCTQSFCILSEEVKKALYSDNSTDWMDNEFIVAVVRGHPDVFAVQHAALVEEEKNGGGFVTKYGDCFGSKENFNGFTAVVHGFGGHQLGVGRLLLRYLCSSWCGPDVSDDGDDALYSGRRMGQAILQKRFRAASGETPVIEEMVETTPTVKRPVESGAMEFEVAVSNGMDSSSPSTRYPSLRPAGEEERHEVKAPREPR</sequence>
<dbReference type="InterPro" id="IPR037516">
    <property type="entry name" value="Tripartite_DENN"/>
</dbReference>
<protein>
    <recommendedName>
        <fullName evidence="2">UDENN domain-containing protein</fullName>
    </recommendedName>
</protein>
<dbReference type="Pfam" id="PF02141">
    <property type="entry name" value="DENN"/>
    <property type="match status" value="1"/>
</dbReference>
<dbReference type="Gene3D" id="3.40.50.11500">
    <property type="match status" value="1"/>
</dbReference>
<name>A0A0M9GAJ2_LEPPY</name>
<evidence type="ECO:0000313" key="3">
    <source>
        <dbReference type="EMBL" id="KPA86300.1"/>
    </source>
</evidence>
<dbReference type="VEuPathDB" id="TriTrypDB:LpyrH10_01_5210"/>
<dbReference type="InterPro" id="IPR040032">
    <property type="entry name" value="DENND1A/B/C"/>
</dbReference>
<dbReference type="GO" id="GO:0005085">
    <property type="term" value="F:guanyl-nucleotide exchange factor activity"/>
    <property type="evidence" value="ECO:0007669"/>
    <property type="project" value="InterPro"/>
</dbReference>
<dbReference type="RefSeq" id="XP_015664739.1">
    <property type="nucleotide sequence ID" value="XM_015796731.1"/>
</dbReference>
<dbReference type="OrthoDB" id="10266080at2759"/>
<dbReference type="PANTHER" id="PTHR13196">
    <property type="entry name" value="DENN DOMAIN-CONTAINING"/>
    <property type="match status" value="1"/>
</dbReference>
<dbReference type="GeneID" id="26900818"/>
<keyword evidence="4" id="KW-1185">Reference proteome</keyword>
<comment type="caution">
    <text evidence="3">The sequence shown here is derived from an EMBL/GenBank/DDBJ whole genome shotgun (WGS) entry which is preliminary data.</text>
</comment>
<dbReference type="EMBL" id="LGTL01000001">
    <property type="protein sequence ID" value="KPA86299.1"/>
    <property type="molecule type" value="Genomic_DNA"/>
</dbReference>
<dbReference type="EMBL" id="LGTL01000001">
    <property type="protein sequence ID" value="KPA86300.1"/>
    <property type="molecule type" value="Genomic_DNA"/>
</dbReference>
<reference evidence="3 4" key="1">
    <citation type="submission" date="2015-07" db="EMBL/GenBank/DDBJ databases">
        <title>High-quality genome of monoxenous trypanosomatid Leptomonas pyrrhocoris.</title>
        <authorList>
            <person name="Flegontov P."/>
            <person name="Butenko A."/>
            <person name="Firsov S."/>
            <person name="Vlcek C."/>
            <person name="Logacheva M.D."/>
            <person name="Field M."/>
            <person name="Filatov D."/>
            <person name="Flegontova O."/>
            <person name="Gerasimov E."/>
            <person name="Jackson A.P."/>
            <person name="Kelly S."/>
            <person name="Opperdoes F."/>
            <person name="O'Reilly A."/>
            <person name="Votypka J."/>
            <person name="Yurchenko V."/>
            <person name="Lukes J."/>
        </authorList>
    </citation>
    <scope>NUCLEOTIDE SEQUENCE [LARGE SCALE GENOMIC DNA]</scope>
    <source>
        <strain evidence="3">H10</strain>
    </source>
</reference>
<evidence type="ECO:0000313" key="4">
    <source>
        <dbReference type="Proteomes" id="UP000037923"/>
    </source>
</evidence>
<dbReference type="Proteomes" id="UP000037923">
    <property type="component" value="Unassembled WGS sequence"/>
</dbReference>
<dbReference type="GO" id="GO:1901981">
    <property type="term" value="F:phosphatidylinositol phosphate binding"/>
    <property type="evidence" value="ECO:0007669"/>
    <property type="project" value="TreeGrafter"/>
</dbReference>
<dbReference type="RefSeq" id="XP_015664738.1">
    <property type="nucleotide sequence ID" value="XM_015796730.1"/>
</dbReference>
<feature type="compositionally biased region" description="Polar residues" evidence="1">
    <location>
        <begin position="552"/>
        <end position="562"/>
    </location>
</feature>
<evidence type="ECO:0000256" key="1">
    <source>
        <dbReference type="SAM" id="MobiDB-lite"/>
    </source>
</evidence>
<gene>
    <name evidence="3" type="ORF">ABB37_00521</name>
</gene>
<evidence type="ECO:0000259" key="2">
    <source>
        <dbReference type="PROSITE" id="PS50211"/>
    </source>
</evidence>
<dbReference type="PROSITE" id="PS50211">
    <property type="entry name" value="DENN"/>
    <property type="match status" value="1"/>
</dbReference>
<accession>A0A0M9GAJ2</accession>